<organism evidence="2 3">
    <name type="scientific">Nocardia stercoris</name>
    <dbReference type="NCBI Taxonomy" id="2483361"/>
    <lineage>
        <taxon>Bacteria</taxon>
        <taxon>Bacillati</taxon>
        <taxon>Actinomycetota</taxon>
        <taxon>Actinomycetes</taxon>
        <taxon>Mycobacteriales</taxon>
        <taxon>Nocardiaceae</taxon>
        <taxon>Nocardia</taxon>
    </lineage>
</organism>
<proteinExistence type="predicted"/>
<feature type="region of interest" description="Disordered" evidence="1">
    <location>
        <begin position="90"/>
        <end position="119"/>
    </location>
</feature>
<gene>
    <name evidence="2" type="ORF">EBN03_10290</name>
</gene>
<evidence type="ECO:0000313" key="3">
    <source>
        <dbReference type="Proteomes" id="UP000279275"/>
    </source>
</evidence>
<name>A0A3M2LAC0_9NOCA</name>
<dbReference type="AlphaFoldDB" id="A0A3M2LAC0"/>
<keyword evidence="3" id="KW-1185">Reference proteome</keyword>
<sequence>MFRAARPTSRRRRVRLLVAGRARPPGPATTDRPVRAVRPGRGDPCSVDAVRRFERKGVLRVRWLRQLGACGLTVAVLALAGCATADRSEPVTVESGDTTTGSTTTVTRPARPTGDPLAGQPLIDHVEWLDDPDGRRLSIVPTQAGRTDSYGPALDRAWSEVLADAPDADTPGMYDQFRCHWDWARLVEPDKPSWNIEPWRPAVGYGATVAALCNPGGPDPAGR</sequence>
<feature type="region of interest" description="Disordered" evidence="1">
    <location>
        <begin position="21"/>
        <end position="40"/>
    </location>
</feature>
<feature type="compositionally biased region" description="Low complexity" evidence="1">
    <location>
        <begin position="91"/>
        <end position="107"/>
    </location>
</feature>
<evidence type="ECO:0000256" key="1">
    <source>
        <dbReference type="SAM" id="MobiDB-lite"/>
    </source>
</evidence>
<protein>
    <submittedName>
        <fullName evidence="2">DUF2599 domain-containing protein</fullName>
    </submittedName>
</protein>
<dbReference type="EMBL" id="RFFH01000003">
    <property type="protein sequence ID" value="RMI33503.1"/>
    <property type="molecule type" value="Genomic_DNA"/>
</dbReference>
<dbReference type="InterPro" id="IPR019719">
    <property type="entry name" value="DUF2599"/>
</dbReference>
<accession>A0A3M2LAC0</accession>
<comment type="caution">
    <text evidence="2">The sequence shown here is derived from an EMBL/GenBank/DDBJ whole genome shotgun (WGS) entry which is preliminary data.</text>
</comment>
<dbReference type="Pfam" id="PF10783">
    <property type="entry name" value="DUF2599"/>
    <property type="match status" value="1"/>
</dbReference>
<dbReference type="Proteomes" id="UP000279275">
    <property type="component" value="Unassembled WGS sequence"/>
</dbReference>
<reference evidence="2 3" key="1">
    <citation type="submission" date="2018-10" db="EMBL/GenBank/DDBJ databases">
        <title>Isolation from cow dung.</title>
        <authorList>
            <person name="Ling L."/>
        </authorList>
    </citation>
    <scope>NUCLEOTIDE SEQUENCE [LARGE SCALE GENOMIC DNA]</scope>
    <source>
        <strain evidence="2 3">NEAU-LL90</strain>
    </source>
</reference>
<dbReference type="OrthoDB" id="4412570at2"/>
<evidence type="ECO:0000313" key="2">
    <source>
        <dbReference type="EMBL" id="RMI33503.1"/>
    </source>
</evidence>